<keyword evidence="7 9" id="KW-0460">Magnesium</keyword>
<dbReference type="InterPro" id="IPR004536">
    <property type="entry name" value="SPS/SelD"/>
</dbReference>
<evidence type="ECO:0000256" key="3">
    <source>
        <dbReference type="ARBA" id="ARBA00022723"/>
    </source>
</evidence>
<comment type="function">
    <text evidence="9">Synthesizes selenophosphate from selenide and ATP.</text>
</comment>
<dbReference type="PANTHER" id="PTHR10256:SF0">
    <property type="entry name" value="INACTIVE SELENIDE, WATER DIKINASE-LIKE PROTEIN-RELATED"/>
    <property type="match status" value="1"/>
</dbReference>
<dbReference type="GO" id="GO:0004756">
    <property type="term" value="F:selenide, water dikinase activity"/>
    <property type="evidence" value="ECO:0007669"/>
    <property type="project" value="UniProtKB-UniRule"/>
</dbReference>
<feature type="active site" evidence="9">
    <location>
        <position position="17"/>
    </location>
</feature>
<keyword evidence="3 9" id="KW-0479">Metal-binding</keyword>
<feature type="domain" description="PurM-like C-terminal" evidence="11">
    <location>
        <begin position="169"/>
        <end position="344"/>
    </location>
</feature>
<dbReference type="AlphaFoldDB" id="A0A1U7CUM8"/>
<name>A0A1U7CUM8_9BACT</name>
<comment type="catalytic activity">
    <reaction evidence="9">
        <text>hydrogenselenide + ATP + H2O = selenophosphate + AMP + phosphate + 2 H(+)</text>
        <dbReference type="Rhea" id="RHEA:18737"/>
        <dbReference type="ChEBI" id="CHEBI:15377"/>
        <dbReference type="ChEBI" id="CHEBI:15378"/>
        <dbReference type="ChEBI" id="CHEBI:16144"/>
        <dbReference type="ChEBI" id="CHEBI:29317"/>
        <dbReference type="ChEBI" id="CHEBI:30616"/>
        <dbReference type="ChEBI" id="CHEBI:43474"/>
        <dbReference type="ChEBI" id="CHEBI:456215"/>
        <dbReference type="EC" id="2.7.9.3"/>
    </reaction>
</comment>
<keyword evidence="8 9" id="KW-0711">Selenium</keyword>
<keyword evidence="4 9" id="KW-0547">Nucleotide-binding</keyword>
<keyword evidence="13" id="KW-1185">Reference proteome</keyword>
<reference evidence="13" key="1">
    <citation type="submission" date="2016-12" db="EMBL/GenBank/DDBJ databases">
        <title>Comparative genomics of four Isosphaeraceae planctomycetes: a common pool of plasmids and glycoside hydrolase genes.</title>
        <authorList>
            <person name="Ivanova A."/>
        </authorList>
    </citation>
    <scope>NUCLEOTIDE SEQUENCE [LARGE SCALE GENOMIC DNA]</scope>
    <source>
        <strain evidence="13">PX4</strain>
    </source>
</reference>
<dbReference type="HAMAP" id="MF_00625">
    <property type="entry name" value="SelD"/>
    <property type="match status" value="1"/>
</dbReference>
<dbReference type="GO" id="GO:0000287">
    <property type="term" value="F:magnesium ion binding"/>
    <property type="evidence" value="ECO:0007669"/>
    <property type="project" value="UniProtKB-UniRule"/>
</dbReference>
<proteinExistence type="inferred from homology"/>
<dbReference type="InterPro" id="IPR036676">
    <property type="entry name" value="PurM-like_C_sf"/>
</dbReference>
<feature type="site" description="Important for catalytic activity" evidence="9">
    <location>
        <position position="20"/>
    </location>
</feature>
<comment type="similarity">
    <text evidence="1 9">Belongs to the selenophosphate synthase 1 family. Class I subfamily.</text>
</comment>
<dbReference type="FunFam" id="3.30.1330.10:FF:000003">
    <property type="entry name" value="Selenide, water dikinase"/>
    <property type="match status" value="1"/>
</dbReference>
<dbReference type="Proteomes" id="UP000186309">
    <property type="component" value="Chromosome"/>
</dbReference>
<dbReference type="PANTHER" id="PTHR10256">
    <property type="entry name" value="SELENIDE, WATER DIKINASE"/>
    <property type="match status" value="1"/>
</dbReference>
<dbReference type="Pfam" id="PF00586">
    <property type="entry name" value="AIRS"/>
    <property type="match status" value="1"/>
</dbReference>
<dbReference type="Gene3D" id="3.90.650.10">
    <property type="entry name" value="PurM-like C-terminal domain"/>
    <property type="match status" value="1"/>
</dbReference>
<comment type="subunit">
    <text evidence="9">Homodimer.</text>
</comment>
<dbReference type="Gene3D" id="3.30.1330.10">
    <property type="entry name" value="PurM-like, N-terminal domain"/>
    <property type="match status" value="1"/>
</dbReference>
<comment type="cofactor">
    <cofactor evidence="9">
        <name>Mg(2+)</name>
        <dbReference type="ChEBI" id="CHEBI:18420"/>
    </cofactor>
    <text evidence="9">Binds 1 Mg(2+) ion per monomer.</text>
</comment>
<dbReference type="InterPro" id="IPR016188">
    <property type="entry name" value="PurM-like_N"/>
</dbReference>
<feature type="binding site" evidence="9">
    <location>
        <position position="228"/>
    </location>
    <ligand>
        <name>Mg(2+)</name>
        <dbReference type="ChEBI" id="CHEBI:18420"/>
    </ligand>
</feature>
<feature type="binding site" evidence="9">
    <location>
        <position position="91"/>
    </location>
    <ligand>
        <name>Mg(2+)</name>
        <dbReference type="ChEBI" id="CHEBI:18420"/>
    </ligand>
</feature>
<dbReference type="GO" id="GO:0005737">
    <property type="term" value="C:cytoplasm"/>
    <property type="evidence" value="ECO:0007669"/>
    <property type="project" value="TreeGrafter"/>
</dbReference>
<organism evidence="12 13">
    <name type="scientific">Paludisphaera borealis</name>
    <dbReference type="NCBI Taxonomy" id="1387353"/>
    <lineage>
        <taxon>Bacteria</taxon>
        <taxon>Pseudomonadati</taxon>
        <taxon>Planctomycetota</taxon>
        <taxon>Planctomycetia</taxon>
        <taxon>Isosphaerales</taxon>
        <taxon>Isosphaeraceae</taxon>
        <taxon>Paludisphaera</taxon>
    </lineage>
</organism>
<dbReference type="STRING" id="1387353.BSF38_04155"/>
<dbReference type="NCBIfam" id="NF002098">
    <property type="entry name" value="PRK00943.1"/>
    <property type="match status" value="1"/>
</dbReference>
<evidence type="ECO:0000313" key="12">
    <source>
        <dbReference type="EMBL" id="APW62606.1"/>
    </source>
</evidence>
<evidence type="ECO:0000256" key="2">
    <source>
        <dbReference type="ARBA" id="ARBA00022679"/>
    </source>
</evidence>
<feature type="domain" description="PurM-like N-terminal" evidence="10">
    <location>
        <begin position="50"/>
        <end position="157"/>
    </location>
</feature>
<dbReference type="PIRSF" id="PIRSF036407">
    <property type="entry name" value="Selenphspht_syn"/>
    <property type="match status" value="1"/>
</dbReference>
<dbReference type="GO" id="GO:0016260">
    <property type="term" value="P:selenocysteine biosynthetic process"/>
    <property type="evidence" value="ECO:0007669"/>
    <property type="project" value="InterPro"/>
</dbReference>
<feature type="binding site" description="in other chain" evidence="9">
    <location>
        <position position="91"/>
    </location>
    <ligand>
        <name>ATP</name>
        <dbReference type="ChEBI" id="CHEBI:30616"/>
        <note>ligand shared between dimeric partners</note>
    </ligand>
</feature>
<dbReference type="OrthoDB" id="9772934at2"/>
<feature type="binding site" description="in other chain" evidence="9">
    <location>
        <begin position="48"/>
        <end position="50"/>
    </location>
    <ligand>
        <name>ATP</name>
        <dbReference type="ChEBI" id="CHEBI:30616"/>
        <note>ligand shared between dimeric partners</note>
    </ligand>
</feature>
<feature type="binding site" evidence="9">
    <location>
        <position position="51"/>
    </location>
    <ligand>
        <name>Mg(2+)</name>
        <dbReference type="ChEBI" id="CHEBI:18420"/>
    </ligand>
</feature>
<evidence type="ECO:0000313" key="13">
    <source>
        <dbReference type="Proteomes" id="UP000186309"/>
    </source>
</evidence>
<dbReference type="SUPFAM" id="SSF56042">
    <property type="entry name" value="PurM C-terminal domain-like"/>
    <property type="match status" value="1"/>
</dbReference>
<dbReference type="GO" id="GO:0005524">
    <property type="term" value="F:ATP binding"/>
    <property type="evidence" value="ECO:0007669"/>
    <property type="project" value="UniProtKB-UniRule"/>
</dbReference>
<keyword evidence="6 9" id="KW-0067">ATP-binding</keyword>
<sequence>MTTTPKRLTDYANCAGCAGKISPAGISQVLRDWAKAPNHPNVLVGTETMDDAGVYRIASNLALVQTLDFFPPLVDDPFAFGQIAAANALSDVYAMNGTPITVLNIAAFPVDDASLEILSEILRGAADRVGKAGAVTLGGHTIRDKEIKFGLSVTGLVDPAELLTNAGARVGDRLVLTKPLGTGFVTTAAKRQECPEEVLARAIAQMVELNADARDALRAAGGAHGLTDVTGYGLAGHAFEMAQGAGLTLEIDSRALPIIAGALPLAVERYHTRASTTNREHLEGRLRVDSDADPTLVAFAFDAQTSGGLLIAVDPDRCAALVDELTVRGTPAAAVVGRVVARRGAIAVAIH</sequence>
<evidence type="ECO:0000256" key="1">
    <source>
        <dbReference type="ARBA" id="ARBA00008026"/>
    </source>
</evidence>
<evidence type="ECO:0000259" key="11">
    <source>
        <dbReference type="Pfam" id="PF02769"/>
    </source>
</evidence>
<dbReference type="EC" id="2.7.9.3" evidence="9"/>
<evidence type="ECO:0000256" key="8">
    <source>
        <dbReference type="ARBA" id="ARBA00023266"/>
    </source>
</evidence>
<accession>A0A1U7CUM8</accession>
<evidence type="ECO:0000256" key="7">
    <source>
        <dbReference type="ARBA" id="ARBA00022842"/>
    </source>
</evidence>
<dbReference type="NCBIfam" id="TIGR00476">
    <property type="entry name" value="selD"/>
    <property type="match status" value="1"/>
</dbReference>
<gene>
    <name evidence="9 12" type="primary">selD</name>
    <name evidence="12" type="ORF">BSF38_04155</name>
</gene>
<evidence type="ECO:0000259" key="10">
    <source>
        <dbReference type="Pfam" id="PF00586"/>
    </source>
</evidence>
<protein>
    <recommendedName>
        <fullName evidence="9">Selenide, water dikinase</fullName>
        <ecNumber evidence="9">2.7.9.3</ecNumber>
    </recommendedName>
    <alternativeName>
        <fullName evidence="9">Selenium donor protein</fullName>
    </alternativeName>
    <alternativeName>
        <fullName evidence="9">Selenophosphate synthase</fullName>
    </alternativeName>
</protein>
<feature type="binding site" evidence="9">
    <location>
        <begin position="139"/>
        <end position="141"/>
    </location>
    <ligand>
        <name>ATP</name>
        <dbReference type="ChEBI" id="CHEBI:30616"/>
        <note>ligand shared between dimeric partners</note>
    </ligand>
</feature>
<evidence type="ECO:0000256" key="6">
    <source>
        <dbReference type="ARBA" id="ARBA00022840"/>
    </source>
</evidence>
<feature type="binding site" description="in other chain" evidence="9">
    <location>
        <position position="68"/>
    </location>
    <ligand>
        <name>ATP</name>
        <dbReference type="ChEBI" id="CHEBI:30616"/>
        <note>ligand shared between dimeric partners</note>
    </ligand>
</feature>
<evidence type="ECO:0000256" key="4">
    <source>
        <dbReference type="ARBA" id="ARBA00022741"/>
    </source>
</evidence>
<dbReference type="SUPFAM" id="SSF55326">
    <property type="entry name" value="PurM N-terminal domain-like"/>
    <property type="match status" value="1"/>
</dbReference>
<keyword evidence="5 9" id="KW-0418">Kinase</keyword>
<evidence type="ECO:0000256" key="5">
    <source>
        <dbReference type="ARBA" id="ARBA00022777"/>
    </source>
</evidence>
<dbReference type="InterPro" id="IPR036921">
    <property type="entry name" value="PurM-like_N_sf"/>
</dbReference>
<dbReference type="InterPro" id="IPR023061">
    <property type="entry name" value="SelD_I"/>
</dbReference>
<dbReference type="EMBL" id="CP019082">
    <property type="protein sequence ID" value="APW62606.1"/>
    <property type="molecule type" value="Genomic_DNA"/>
</dbReference>
<dbReference type="CDD" id="cd02195">
    <property type="entry name" value="SelD"/>
    <property type="match status" value="1"/>
</dbReference>
<evidence type="ECO:0000256" key="9">
    <source>
        <dbReference type="HAMAP-Rule" id="MF_00625"/>
    </source>
</evidence>
<feature type="binding site" description="in other chain" evidence="9">
    <location>
        <position position="20"/>
    </location>
    <ligand>
        <name>ATP</name>
        <dbReference type="ChEBI" id="CHEBI:30616"/>
        <note>ligand shared between dimeric partners</note>
    </ligand>
</feature>
<keyword evidence="2 9" id="KW-0808">Transferase</keyword>
<dbReference type="KEGG" id="pbor:BSF38_04155"/>
<dbReference type="RefSeq" id="WP_076348818.1">
    <property type="nucleotide sequence ID" value="NZ_CP019082.1"/>
</dbReference>
<dbReference type="Pfam" id="PF02769">
    <property type="entry name" value="AIRS_C"/>
    <property type="match status" value="1"/>
</dbReference>
<dbReference type="InterPro" id="IPR010918">
    <property type="entry name" value="PurM-like_C_dom"/>
</dbReference>